<reference evidence="1 2" key="1">
    <citation type="journal article" date="2023" name="Sci. Data">
        <title>Genome assembly of the Korean intertidal mud-creeper Batillaria attramentaria.</title>
        <authorList>
            <person name="Patra A.K."/>
            <person name="Ho P.T."/>
            <person name="Jun S."/>
            <person name="Lee S.J."/>
            <person name="Kim Y."/>
            <person name="Won Y.J."/>
        </authorList>
    </citation>
    <scope>NUCLEOTIDE SEQUENCE [LARGE SCALE GENOMIC DNA]</scope>
    <source>
        <strain evidence="1">Wonlab-2016</strain>
    </source>
</reference>
<name>A0ABD0JZD3_9CAEN</name>
<gene>
    <name evidence="1" type="ORF">BaRGS_00028843</name>
</gene>
<keyword evidence="2" id="KW-1185">Reference proteome</keyword>
<organism evidence="1 2">
    <name type="scientific">Batillaria attramentaria</name>
    <dbReference type="NCBI Taxonomy" id="370345"/>
    <lineage>
        <taxon>Eukaryota</taxon>
        <taxon>Metazoa</taxon>
        <taxon>Spiralia</taxon>
        <taxon>Lophotrochozoa</taxon>
        <taxon>Mollusca</taxon>
        <taxon>Gastropoda</taxon>
        <taxon>Caenogastropoda</taxon>
        <taxon>Sorbeoconcha</taxon>
        <taxon>Cerithioidea</taxon>
        <taxon>Batillariidae</taxon>
        <taxon>Batillaria</taxon>
    </lineage>
</organism>
<comment type="caution">
    <text evidence="1">The sequence shown here is derived from an EMBL/GenBank/DDBJ whole genome shotgun (WGS) entry which is preliminary data.</text>
</comment>
<sequence>MYNKKQKSYTSPPQRWQRSQCLKRSYINRFLSAQCPEKNCAAKKTTQKELIFITSLMKTMGRFSVSSTLHVVTRKCITAGKTFQSSWVGSDYSPKWRKETVQKEVLYDGCVLYCCAVMSLSDCVLGRRRAIGLMRVKG</sequence>
<dbReference type="Proteomes" id="UP001519460">
    <property type="component" value="Unassembled WGS sequence"/>
</dbReference>
<accession>A0ABD0JZD3</accession>
<protein>
    <submittedName>
        <fullName evidence="1">Uncharacterized protein</fullName>
    </submittedName>
</protein>
<evidence type="ECO:0000313" key="2">
    <source>
        <dbReference type="Proteomes" id="UP001519460"/>
    </source>
</evidence>
<dbReference type="AlphaFoldDB" id="A0ABD0JZD3"/>
<proteinExistence type="predicted"/>
<evidence type="ECO:0000313" key="1">
    <source>
        <dbReference type="EMBL" id="KAK7479935.1"/>
    </source>
</evidence>
<dbReference type="EMBL" id="JACVVK020000292">
    <property type="protein sequence ID" value="KAK7479935.1"/>
    <property type="molecule type" value="Genomic_DNA"/>
</dbReference>